<dbReference type="AlphaFoldDB" id="A0A3M0CVW7"/>
<dbReference type="EMBL" id="REFR01000002">
    <property type="protein sequence ID" value="RMB12720.1"/>
    <property type="molecule type" value="Genomic_DNA"/>
</dbReference>
<protein>
    <recommendedName>
        <fullName evidence="3">SPOR domain-containing protein</fullName>
    </recommendedName>
</protein>
<dbReference type="InterPro" id="IPR011990">
    <property type="entry name" value="TPR-like_helical_dom_sf"/>
</dbReference>
<organism evidence="1 2">
    <name type="scientific">Eilatimonas milleporae</name>
    <dbReference type="NCBI Taxonomy" id="911205"/>
    <lineage>
        <taxon>Bacteria</taxon>
        <taxon>Pseudomonadati</taxon>
        <taxon>Pseudomonadota</taxon>
        <taxon>Alphaproteobacteria</taxon>
        <taxon>Kordiimonadales</taxon>
        <taxon>Kordiimonadaceae</taxon>
        <taxon>Eilatimonas</taxon>
    </lineage>
</organism>
<keyword evidence="2" id="KW-1185">Reference proteome</keyword>
<name>A0A3M0CVW7_9PROT</name>
<evidence type="ECO:0000313" key="1">
    <source>
        <dbReference type="EMBL" id="RMB12720.1"/>
    </source>
</evidence>
<dbReference type="Gene3D" id="1.25.40.10">
    <property type="entry name" value="Tetratricopeptide repeat domain"/>
    <property type="match status" value="1"/>
</dbReference>
<reference evidence="1 2" key="1">
    <citation type="submission" date="2018-10" db="EMBL/GenBank/DDBJ databases">
        <title>Genomic Encyclopedia of Archaeal and Bacterial Type Strains, Phase II (KMG-II): from individual species to whole genera.</title>
        <authorList>
            <person name="Goeker M."/>
        </authorList>
    </citation>
    <scope>NUCLEOTIDE SEQUENCE [LARGE SCALE GENOMIC DNA]</scope>
    <source>
        <strain evidence="1 2">DSM 25217</strain>
    </source>
</reference>
<evidence type="ECO:0000313" key="2">
    <source>
        <dbReference type="Proteomes" id="UP000271227"/>
    </source>
</evidence>
<dbReference type="SUPFAM" id="SSF81901">
    <property type="entry name" value="HCP-like"/>
    <property type="match status" value="1"/>
</dbReference>
<sequence>MNDFAAFGLLAAISVSGVFSPAWALYRDVPDQDAPDAATAAPATVVEAALARIREGDVNGGIRALREAGEAGDPDGFFHLGEIHRLGVGRQASPAIATMFYRFAAGMGHGRASLSLANMLFFDMPGEVGGRGEALAIWRRHALQGETEALYMLGILYWNGDVGDTPDPIRGYGLVRRAADAGYGDAVEAELAMRQQLSAEARETGLTYAEGLTESSFDGEILAPHLLLAKDSASPETAGLEEPDDWSTIWRVEVGLAMNRVEADRLEKLILSEMADAVTGLYSTVQEVPSRPGMYRLVFGPVPSMQEAVSRCILLKRKGHDCFAKPPG</sequence>
<dbReference type="InParanoid" id="A0A3M0CVW7"/>
<comment type="caution">
    <text evidence="1">The sequence shown here is derived from an EMBL/GenBank/DDBJ whole genome shotgun (WGS) entry which is preliminary data.</text>
</comment>
<dbReference type="InterPro" id="IPR006597">
    <property type="entry name" value="Sel1-like"/>
</dbReference>
<dbReference type="GO" id="GO:0042834">
    <property type="term" value="F:peptidoglycan binding"/>
    <property type="evidence" value="ECO:0007669"/>
    <property type="project" value="InterPro"/>
</dbReference>
<dbReference type="OrthoDB" id="112232at2"/>
<gene>
    <name evidence="1" type="ORF">BXY39_0144</name>
</gene>
<dbReference type="InterPro" id="IPR036680">
    <property type="entry name" value="SPOR-like_sf"/>
</dbReference>
<dbReference type="Proteomes" id="UP000271227">
    <property type="component" value="Unassembled WGS sequence"/>
</dbReference>
<dbReference type="RefSeq" id="WP_147453413.1">
    <property type="nucleotide sequence ID" value="NZ_REFR01000002.1"/>
</dbReference>
<proteinExistence type="predicted"/>
<dbReference type="Gene3D" id="3.30.70.1070">
    <property type="entry name" value="Sporulation related repeat"/>
    <property type="match status" value="1"/>
</dbReference>
<accession>A0A3M0CVW7</accession>
<evidence type="ECO:0008006" key="3">
    <source>
        <dbReference type="Google" id="ProtNLM"/>
    </source>
</evidence>
<dbReference type="SMART" id="SM00671">
    <property type="entry name" value="SEL1"/>
    <property type="match status" value="2"/>
</dbReference>